<dbReference type="PIRSF" id="PIRSF001021">
    <property type="entry name" value="Alph-amls_thrmst"/>
    <property type="match status" value="1"/>
</dbReference>
<keyword evidence="8" id="KW-0106">Calcium</keyword>
<evidence type="ECO:0000313" key="10">
    <source>
        <dbReference type="EMBL" id="OXM14312.1"/>
    </source>
</evidence>
<keyword evidence="3 8" id="KW-0479">Metal-binding</keyword>
<evidence type="ECO:0000256" key="8">
    <source>
        <dbReference type="PIRSR" id="PIRSR001021-2"/>
    </source>
</evidence>
<keyword evidence="5" id="KW-0119">Carbohydrate metabolism</keyword>
<feature type="domain" description="Glycosyl hydrolase family 13 catalytic" evidence="9">
    <location>
        <begin position="5"/>
        <end position="391"/>
    </location>
</feature>
<dbReference type="CDD" id="cd11318">
    <property type="entry name" value="AmyAc_bac_fung_AmyA"/>
    <property type="match status" value="1"/>
</dbReference>
<proteinExistence type="inferred from homology"/>
<evidence type="ECO:0000256" key="7">
    <source>
        <dbReference type="PIRSR" id="PIRSR001021-1"/>
    </source>
</evidence>
<feature type="binding site" evidence="8">
    <location>
        <position position="104"/>
    </location>
    <ligand>
        <name>Ca(2+)</name>
        <dbReference type="ChEBI" id="CHEBI:29108"/>
        <label>1</label>
    </ligand>
</feature>
<dbReference type="Proteomes" id="UP000215145">
    <property type="component" value="Unassembled WGS sequence"/>
</dbReference>
<feature type="binding site" evidence="8">
    <location>
        <position position="196"/>
    </location>
    <ligand>
        <name>Ca(2+)</name>
        <dbReference type="ChEBI" id="CHEBI:29108"/>
        <label>1</label>
    </ligand>
</feature>
<organism evidence="10 11">
    <name type="scientific">Paenibacillus herberti</name>
    <dbReference type="NCBI Taxonomy" id="1619309"/>
    <lineage>
        <taxon>Bacteria</taxon>
        <taxon>Bacillati</taxon>
        <taxon>Bacillota</taxon>
        <taxon>Bacilli</taxon>
        <taxon>Bacillales</taxon>
        <taxon>Paenibacillaceae</taxon>
        <taxon>Paenibacillus</taxon>
    </lineage>
</organism>
<dbReference type="InterPro" id="IPR006047">
    <property type="entry name" value="GH13_cat_dom"/>
</dbReference>
<dbReference type="EMBL" id="NMUQ01000002">
    <property type="protein sequence ID" value="OXM14312.1"/>
    <property type="molecule type" value="Genomic_DNA"/>
</dbReference>
<feature type="binding site" evidence="8">
    <location>
        <position position="237"/>
    </location>
    <ligand>
        <name>Ca(2+)</name>
        <dbReference type="ChEBI" id="CHEBI:29108"/>
        <label>1</label>
    </ligand>
</feature>
<dbReference type="SMART" id="SM00642">
    <property type="entry name" value="Aamy"/>
    <property type="match status" value="1"/>
</dbReference>
<evidence type="ECO:0000256" key="4">
    <source>
        <dbReference type="ARBA" id="ARBA00022801"/>
    </source>
</evidence>
<dbReference type="GO" id="GO:0005975">
    <property type="term" value="P:carbohydrate metabolic process"/>
    <property type="evidence" value="ECO:0007669"/>
    <property type="project" value="InterPro"/>
</dbReference>
<evidence type="ECO:0000256" key="5">
    <source>
        <dbReference type="ARBA" id="ARBA00023277"/>
    </source>
</evidence>
<feature type="binding site" evidence="8">
    <location>
        <position position="204"/>
    </location>
    <ligand>
        <name>Ca(2+)</name>
        <dbReference type="ChEBI" id="CHEBI:29108"/>
        <label>2</label>
    </ligand>
</feature>
<dbReference type="OrthoDB" id="9805159at2"/>
<feature type="active site" description="Proton donor" evidence="7">
    <location>
        <position position="263"/>
    </location>
</feature>
<dbReference type="Gene3D" id="2.60.40.1180">
    <property type="entry name" value="Golgi alpha-mannosidase II"/>
    <property type="match status" value="1"/>
</dbReference>
<dbReference type="Pfam" id="PF00128">
    <property type="entry name" value="Alpha-amylase"/>
    <property type="match status" value="1"/>
</dbReference>
<dbReference type="NCBIfam" id="NF006968">
    <property type="entry name" value="PRK09441.1-1"/>
    <property type="match status" value="1"/>
</dbReference>
<comment type="similarity">
    <text evidence="2">Belongs to the glycosyl hydrolase 13 family.</text>
</comment>
<dbReference type="AlphaFoldDB" id="A0A229NWN3"/>
<keyword evidence="4" id="KW-0378">Hydrolase</keyword>
<comment type="cofactor">
    <cofactor evidence="1">
        <name>Ca(2+)</name>
        <dbReference type="ChEBI" id="CHEBI:29108"/>
    </cofactor>
</comment>
<dbReference type="GO" id="GO:0005509">
    <property type="term" value="F:calcium ion binding"/>
    <property type="evidence" value="ECO:0007669"/>
    <property type="project" value="InterPro"/>
</dbReference>
<dbReference type="NCBIfam" id="NF006969">
    <property type="entry name" value="PRK09441.1-2"/>
    <property type="match status" value="1"/>
</dbReference>
<name>A0A229NWN3_9BACL</name>
<dbReference type="SUPFAM" id="SSF51445">
    <property type="entry name" value="(Trans)glycosidases"/>
    <property type="match status" value="1"/>
</dbReference>
<comment type="caution">
    <text evidence="10">The sequence shown here is derived from an EMBL/GenBank/DDBJ whole genome shotgun (WGS) entry which is preliminary data.</text>
</comment>
<evidence type="ECO:0000256" key="1">
    <source>
        <dbReference type="ARBA" id="ARBA00001913"/>
    </source>
</evidence>
<feature type="active site" description="Nucleophile" evidence="7">
    <location>
        <position position="233"/>
    </location>
</feature>
<dbReference type="PANTHER" id="PTHR43447">
    <property type="entry name" value="ALPHA-AMYLASE"/>
    <property type="match status" value="1"/>
</dbReference>
<gene>
    <name evidence="10" type="ORF">CGZ75_15275</name>
</gene>
<evidence type="ECO:0000256" key="3">
    <source>
        <dbReference type="ARBA" id="ARBA00022723"/>
    </source>
</evidence>
<evidence type="ECO:0000259" key="9">
    <source>
        <dbReference type="SMART" id="SM00642"/>
    </source>
</evidence>
<evidence type="ECO:0000256" key="2">
    <source>
        <dbReference type="ARBA" id="ARBA00008061"/>
    </source>
</evidence>
<keyword evidence="11" id="KW-1185">Reference proteome</keyword>
<dbReference type="Gene3D" id="2.40.30.140">
    <property type="match status" value="1"/>
</dbReference>
<dbReference type="RefSeq" id="WP_089525136.1">
    <property type="nucleotide sequence ID" value="NZ_NMUQ01000002.1"/>
</dbReference>
<evidence type="ECO:0000313" key="11">
    <source>
        <dbReference type="Proteomes" id="UP000215145"/>
    </source>
</evidence>
<dbReference type="SUPFAM" id="SSF51011">
    <property type="entry name" value="Glycosyl hydrolase domain"/>
    <property type="match status" value="1"/>
</dbReference>
<evidence type="ECO:0000256" key="6">
    <source>
        <dbReference type="ARBA" id="ARBA00023295"/>
    </source>
</evidence>
<dbReference type="Gene3D" id="3.20.20.80">
    <property type="entry name" value="Glycosidases"/>
    <property type="match status" value="1"/>
</dbReference>
<dbReference type="GO" id="GO:0004553">
    <property type="term" value="F:hydrolase activity, hydrolyzing O-glycosyl compounds"/>
    <property type="evidence" value="ECO:0007669"/>
    <property type="project" value="InterPro"/>
</dbReference>
<keyword evidence="6" id="KW-0326">Glycosidase</keyword>
<dbReference type="InterPro" id="IPR017853">
    <property type="entry name" value="GH"/>
</dbReference>
<reference evidence="10 11" key="1">
    <citation type="submission" date="2017-07" db="EMBL/GenBank/DDBJ databases">
        <title>Paenibacillus herberti R33 genome sequencing and assembly.</title>
        <authorList>
            <person name="Su W."/>
        </authorList>
    </citation>
    <scope>NUCLEOTIDE SEQUENCE [LARGE SCALE GENOMIC DNA]</scope>
    <source>
        <strain evidence="10 11">R33</strain>
    </source>
</reference>
<dbReference type="InterPro" id="IPR013780">
    <property type="entry name" value="Glyco_hydro_b"/>
</dbReference>
<accession>A0A229NWN3</accession>
<dbReference type="InterPro" id="IPR013776">
    <property type="entry name" value="A-amylase_thermo"/>
</dbReference>
<sequence>MERNHTMMQFFEWHVPADGKHWQRLKERAAELKAAGIDAIWIPPATKASSPEDNGYSVYDLYDLGEFDQKGAKRTKYGTKEELLEAIGICREHGIAVYADLVMNHKAGADEKEKFKVIEVEGENRQEEISDPHSIEGWTKFTFPGRGDKYSSFKWNFTHFNGTDFDAKRDETGVYRILGENKQWNENVDDQFGNYDYLMFANIDYNNPEVREEMIRWGHWLVKESGVNGFRLDAIKHIDHTFIREFAREIKGQAPEHFYIVGEFWNSITEDCTAFLETVEHELDLFDAPLHYRLKEAADSGREFDLRTIFDGSLVKEHPQHAVTLVENHDTQPGEALESWIGDWFKQSAYALILLRRDGYPVVFYGDYYGIGGEQPIEGKKVAIDPLLYARYHRAYGDQDDYLDDRHVIGWVRRGVPEFERSGCAVVVCNADDCSKRMFVGEERAGEVWVDLTNTRAERIVIGEDGFADFPVSGGSVSVWALPEFDVEPNEVNVEGE</sequence>
<protein>
    <submittedName>
        <fullName evidence="10">Alpha-amylase</fullName>
    </submittedName>
</protein>